<gene>
    <name evidence="7" type="ORF">OB69_11855</name>
</gene>
<feature type="short sequence motif" description="DGA/G" evidence="4">
    <location>
        <begin position="211"/>
        <end position="213"/>
    </location>
</feature>
<dbReference type="PANTHER" id="PTHR14226:SF29">
    <property type="entry name" value="NEUROPATHY TARGET ESTERASE SWS"/>
    <property type="match status" value="1"/>
</dbReference>
<dbReference type="PROSITE" id="PS51635">
    <property type="entry name" value="PNPLA"/>
    <property type="match status" value="1"/>
</dbReference>
<proteinExistence type="predicted"/>
<dbReference type="OrthoDB" id="9770965at2"/>
<comment type="caution">
    <text evidence="7">The sequence shown here is derived from an EMBL/GenBank/DDBJ whole genome shotgun (WGS) entry which is preliminary data.</text>
</comment>
<feature type="active site" description="Nucleophile" evidence="4">
    <location>
        <position position="62"/>
    </location>
</feature>
<dbReference type="InterPro" id="IPR002641">
    <property type="entry name" value="PNPLA_dom"/>
</dbReference>
<dbReference type="SUPFAM" id="SSF52151">
    <property type="entry name" value="FabD/lysophospholipase-like"/>
    <property type="match status" value="1"/>
</dbReference>
<evidence type="ECO:0000256" key="5">
    <source>
        <dbReference type="SAM" id="SignalP"/>
    </source>
</evidence>
<evidence type="ECO:0000256" key="2">
    <source>
        <dbReference type="ARBA" id="ARBA00022963"/>
    </source>
</evidence>
<dbReference type="Proteomes" id="UP000036908">
    <property type="component" value="Unassembled WGS sequence"/>
</dbReference>
<accession>A0A0L8AJQ2</accession>
<protein>
    <recommendedName>
        <fullName evidence="6">PNPLA domain-containing protein</fullName>
    </recommendedName>
</protein>
<evidence type="ECO:0000256" key="1">
    <source>
        <dbReference type="ARBA" id="ARBA00022801"/>
    </source>
</evidence>
<dbReference type="Gene3D" id="3.40.1090.10">
    <property type="entry name" value="Cytosolic phospholipase A2 catalytic domain"/>
    <property type="match status" value="2"/>
</dbReference>
<organism evidence="7 8">
    <name type="scientific">Roseivirga seohaensis subsp. aquiponti</name>
    <dbReference type="NCBI Taxonomy" id="1566026"/>
    <lineage>
        <taxon>Bacteria</taxon>
        <taxon>Pseudomonadati</taxon>
        <taxon>Bacteroidota</taxon>
        <taxon>Cytophagia</taxon>
        <taxon>Cytophagales</taxon>
        <taxon>Roseivirgaceae</taxon>
        <taxon>Roseivirga</taxon>
    </lineage>
</organism>
<reference evidence="8" key="1">
    <citation type="submission" date="2014-11" db="EMBL/GenBank/DDBJ databases">
        <title>Genome sequencing of Roseivirga sp. D-25.</title>
        <authorList>
            <person name="Selvaratnam C."/>
            <person name="Thevarajoo S."/>
            <person name="Goh K.M."/>
            <person name="Eee R."/>
            <person name="Chan K.-G."/>
            <person name="Chong C.S."/>
        </authorList>
    </citation>
    <scope>NUCLEOTIDE SEQUENCE [LARGE SCALE GENOMIC DNA]</scope>
    <source>
        <strain evidence="8">D-25</strain>
    </source>
</reference>
<dbReference type="InterPro" id="IPR050301">
    <property type="entry name" value="NTE"/>
</dbReference>
<keyword evidence="3 4" id="KW-0443">Lipid metabolism</keyword>
<evidence type="ECO:0000256" key="3">
    <source>
        <dbReference type="ARBA" id="ARBA00023098"/>
    </source>
</evidence>
<feature type="active site" description="Proton acceptor" evidence="4">
    <location>
        <position position="211"/>
    </location>
</feature>
<evidence type="ECO:0000313" key="8">
    <source>
        <dbReference type="Proteomes" id="UP000036908"/>
    </source>
</evidence>
<feature type="domain" description="PNPLA" evidence="6">
    <location>
        <begin position="29"/>
        <end position="224"/>
    </location>
</feature>
<dbReference type="GO" id="GO:0016787">
    <property type="term" value="F:hydrolase activity"/>
    <property type="evidence" value="ECO:0007669"/>
    <property type="project" value="UniProtKB-UniRule"/>
</dbReference>
<keyword evidence="1 4" id="KW-0378">Hydrolase</keyword>
<evidence type="ECO:0000256" key="4">
    <source>
        <dbReference type="PROSITE-ProRule" id="PRU01161"/>
    </source>
</evidence>
<feature type="short sequence motif" description="GXSXG" evidence="4">
    <location>
        <begin position="60"/>
        <end position="64"/>
    </location>
</feature>
<dbReference type="PATRIC" id="fig|1566026.4.peg.661"/>
<keyword evidence="8" id="KW-1185">Reference proteome</keyword>
<feature type="chain" id="PRO_5005580018" description="PNPLA domain-containing protein" evidence="5">
    <location>
        <begin position="25"/>
        <end position="776"/>
    </location>
</feature>
<keyword evidence="5" id="KW-0732">Signal</keyword>
<dbReference type="GO" id="GO:0016042">
    <property type="term" value="P:lipid catabolic process"/>
    <property type="evidence" value="ECO:0007669"/>
    <property type="project" value="UniProtKB-UniRule"/>
</dbReference>
<name>A0A0L8AJQ2_9BACT</name>
<feature type="signal peptide" evidence="5">
    <location>
        <begin position="1"/>
        <end position="24"/>
    </location>
</feature>
<dbReference type="CDD" id="cd07205">
    <property type="entry name" value="Pat_PNPLA6_PNPLA7_NTE1_like"/>
    <property type="match status" value="1"/>
</dbReference>
<dbReference type="EMBL" id="JSVA01000012">
    <property type="protein sequence ID" value="KOF02466.1"/>
    <property type="molecule type" value="Genomic_DNA"/>
</dbReference>
<dbReference type="AlphaFoldDB" id="A0A0L8AJQ2"/>
<evidence type="ECO:0000313" key="7">
    <source>
        <dbReference type="EMBL" id="KOF02466.1"/>
    </source>
</evidence>
<dbReference type="PANTHER" id="PTHR14226">
    <property type="entry name" value="NEUROPATHY TARGET ESTERASE/SWISS CHEESE D.MELANOGASTER"/>
    <property type="match status" value="1"/>
</dbReference>
<dbReference type="Pfam" id="PF01734">
    <property type="entry name" value="Patatin"/>
    <property type="match status" value="1"/>
</dbReference>
<evidence type="ECO:0000259" key="6">
    <source>
        <dbReference type="PROSITE" id="PS51635"/>
    </source>
</evidence>
<dbReference type="RefSeq" id="WP_053223951.1">
    <property type="nucleotide sequence ID" value="NZ_JSVA01000012.1"/>
</dbReference>
<keyword evidence="2 4" id="KW-0442">Lipid degradation</keyword>
<comment type="caution">
    <text evidence="4">Lacks conserved residue(s) required for the propagation of feature annotation.</text>
</comment>
<dbReference type="InterPro" id="IPR016035">
    <property type="entry name" value="Acyl_Trfase/lysoPLipase"/>
</dbReference>
<sequence>MSIKIANRSLVIALLLCSSFILHAQKVGLVLSGGAAKGIAHIGVMKALEENNIPIDYVVGTSMGAVVGSLYAAGFSPEEIEIIVTNPNFENWINGVSSERYQYNYTKSQDDASWLTVDLLLDKNLKASISTPLANDIIINFLLNEYLGQAAKAADYNFDNLFVPFKAVAADIFSEKVVRLDTGSLMQATRSSMAVPFFYRPIKFQNQYIFDGGVYDNFPVDIMKDEFKPEVTIGSNVATKKAESYPFDADEEILTDALLFLFLNKSDPSQLDSTDIYIEPEMKSYTAMSFDKVPELIQAGYDVTMSQMESIKQKISRRVDKNEVESNRTKFRKKFEEYEFGAIRLFGFMPKQELLINSLVSFKDGPLSLLEIRQAYFKLLSEPYFRNIYINFDYDYEKEFYVLEFYLKPTARNGLSVDFGGNLSTRSVSTLHFGLTLNSFNRFLNSYKLKISTGKFYESVYLGSRFNLNPRTRLFLEPSFLLNQWDYLNTDDFFNEKANPTILNRIDRKFGAIVGLGSGQRSVFTAEAAYVRNSDNFSNMANISVEESLDHTRYEAFKGKLSYERNSLNAKQFATSGVRFYTSANMLVGHLSYTPGSTSVLFRPNVTTTYTESKNWLALELYFEEYKKMSENYSFGWKFESIFSSQPNFINYQSSLIYTTQFNPMFDSETYFLPNYRAYSYVGAGMVHSVRLANNLFFRGEVYGFSAYNRPQQIAGQKAQDKRGFDNVRLLGMAGLIYNSVLGPLTFRVNYLENPTSNLGLSLSFGYMIFNQRSIE</sequence>